<dbReference type="PANTHER" id="PTHR35008:SF4">
    <property type="entry name" value="BLL4482 PROTEIN"/>
    <property type="match status" value="1"/>
</dbReference>
<evidence type="ECO:0000259" key="6">
    <source>
        <dbReference type="PROSITE" id="PS51007"/>
    </source>
</evidence>
<dbReference type="AlphaFoldDB" id="A0A1X7L6A2"/>
<dbReference type="Pfam" id="PF21342">
    <property type="entry name" value="SoxA-TsdA_cyt-c"/>
    <property type="match status" value="1"/>
</dbReference>
<dbReference type="PANTHER" id="PTHR35008">
    <property type="entry name" value="BLL4482 PROTEIN-RELATED"/>
    <property type="match status" value="1"/>
</dbReference>
<dbReference type="STRING" id="1028.SAMN05661096_03500"/>
<dbReference type="OrthoDB" id="9779283at2"/>
<accession>A0A1X7L6A2</accession>
<keyword evidence="5" id="KW-1133">Transmembrane helix</keyword>
<sequence length="344" mass="38833">MDFLKLIKMTTGAMLGVLLIVITLFMAVLLIDEAPQWLGFSSTYENRIWSLPDIETNLPEGQKGKQVKFGFLLATESPKWMGPQVINKDERLYAGNNLTCQNCHLEAGTKPGSGSWVGVTNRFPQFRGRENKIGTIEERINGCMERSMNGEALPEDSEQMQALVAYMEWLSEDVPADTVDWYKGFVSIKIPTVKADTIFGKQVYINECQVCHGEDGQGTKLTDERKGYQYPPLWGDDSFNHGAGMHRVLTAAQFIKANMPHLIATKENPKLTDEEAFHVAAYINSFDRPLKPEADKDFPDLKLKPVSTSYGPWDDSFSAEQHQFGPFPPIIQYYDSVYQIKKTK</sequence>
<dbReference type="EMBL" id="FXAW01000008">
    <property type="protein sequence ID" value="SMG48659.1"/>
    <property type="molecule type" value="Genomic_DNA"/>
</dbReference>
<proteinExistence type="predicted"/>
<feature type="transmembrane region" description="Helical" evidence="5">
    <location>
        <begin position="12"/>
        <end position="31"/>
    </location>
</feature>
<dbReference type="RefSeq" id="WP_085518632.1">
    <property type="nucleotide sequence ID" value="NZ_FXAW01000008.1"/>
</dbReference>
<evidence type="ECO:0000256" key="5">
    <source>
        <dbReference type="SAM" id="Phobius"/>
    </source>
</evidence>
<keyword evidence="8" id="KW-1185">Reference proteome</keyword>
<keyword evidence="2 4" id="KW-0479">Metal-binding</keyword>
<dbReference type="SUPFAM" id="SSF46626">
    <property type="entry name" value="Cytochrome c"/>
    <property type="match status" value="2"/>
</dbReference>
<reference evidence="8" key="1">
    <citation type="submission" date="2017-04" db="EMBL/GenBank/DDBJ databases">
        <authorList>
            <person name="Varghese N."/>
            <person name="Submissions S."/>
        </authorList>
    </citation>
    <scope>NUCLEOTIDE SEQUENCE [LARGE SCALE GENOMIC DNA]</scope>
    <source>
        <strain evidence="8">DSM 4125</strain>
    </source>
</reference>
<dbReference type="InterPro" id="IPR009056">
    <property type="entry name" value="Cyt_c-like_dom"/>
</dbReference>
<evidence type="ECO:0000256" key="1">
    <source>
        <dbReference type="ARBA" id="ARBA00022617"/>
    </source>
</evidence>
<gene>
    <name evidence="7" type="ORF">SAMN05661096_03500</name>
</gene>
<evidence type="ECO:0000313" key="7">
    <source>
        <dbReference type="EMBL" id="SMG48659.1"/>
    </source>
</evidence>
<dbReference type="InterPro" id="IPR051459">
    <property type="entry name" value="Cytochrome_c-type_DH"/>
</dbReference>
<dbReference type="PROSITE" id="PS51007">
    <property type="entry name" value="CYTC"/>
    <property type="match status" value="1"/>
</dbReference>
<feature type="domain" description="Cytochrome c" evidence="6">
    <location>
        <begin position="195"/>
        <end position="287"/>
    </location>
</feature>
<dbReference type="GO" id="GO:0020037">
    <property type="term" value="F:heme binding"/>
    <property type="evidence" value="ECO:0007669"/>
    <property type="project" value="InterPro"/>
</dbReference>
<dbReference type="GO" id="GO:0009055">
    <property type="term" value="F:electron transfer activity"/>
    <property type="evidence" value="ECO:0007669"/>
    <property type="project" value="InterPro"/>
</dbReference>
<dbReference type="InterPro" id="IPR036909">
    <property type="entry name" value="Cyt_c-like_dom_sf"/>
</dbReference>
<keyword evidence="1 4" id="KW-0349">Heme</keyword>
<evidence type="ECO:0000256" key="4">
    <source>
        <dbReference type="PROSITE-ProRule" id="PRU00433"/>
    </source>
</evidence>
<organism evidence="7 8">
    <name type="scientific">Marivirga sericea</name>
    <dbReference type="NCBI Taxonomy" id="1028"/>
    <lineage>
        <taxon>Bacteria</taxon>
        <taxon>Pseudomonadati</taxon>
        <taxon>Bacteroidota</taxon>
        <taxon>Cytophagia</taxon>
        <taxon>Cytophagales</taxon>
        <taxon>Marivirgaceae</taxon>
        <taxon>Marivirga</taxon>
    </lineage>
</organism>
<dbReference type="Gene3D" id="1.10.760.10">
    <property type="entry name" value="Cytochrome c-like domain"/>
    <property type="match status" value="2"/>
</dbReference>
<keyword evidence="5" id="KW-0472">Membrane</keyword>
<evidence type="ECO:0000256" key="3">
    <source>
        <dbReference type="ARBA" id="ARBA00023004"/>
    </source>
</evidence>
<dbReference type="Proteomes" id="UP000193804">
    <property type="component" value="Unassembled WGS sequence"/>
</dbReference>
<protein>
    <submittedName>
        <fullName evidence="7">Cytochrome c</fullName>
    </submittedName>
</protein>
<name>A0A1X7L6A2_9BACT</name>
<keyword evidence="5" id="KW-0812">Transmembrane</keyword>
<dbReference type="Pfam" id="PF00034">
    <property type="entry name" value="Cytochrom_C"/>
    <property type="match status" value="1"/>
</dbReference>
<dbReference type="GO" id="GO:0046872">
    <property type="term" value="F:metal ion binding"/>
    <property type="evidence" value="ECO:0007669"/>
    <property type="project" value="UniProtKB-KW"/>
</dbReference>
<evidence type="ECO:0000256" key="2">
    <source>
        <dbReference type="ARBA" id="ARBA00022723"/>
    </source>
</evidence>
<evidence type="ECO:0000313" key="8">
    <source>
        <dbReference type="Proteomes" id="UP000193804"/>
    </source>
</evidence>
<keyword evidence="3 4" id="KW-0408">Iron</keyword>